<sequence length="136" mass="14731">MFLVAVGFWNFLGAGVFGFLMNLPVVSYYQIGTALTANHGHAAIMGVYGLLAVGLTMFAFRYVIPPDKWPEKLARISFSCMNIGLAWSQIRRRYVSGGSSGGSSGANFQLSGLFGEYTTGSSWPTVGQRSMLTTIR</sequence>
<keyword evidence="3" id="KW-1185">Reference proteome</keyword>
<accession>A0A7Z7N9M0</accession>
<dbReference type="Proteomes" id="UP000554965">
    <property type="component" value="Unassembled WGS sequence"/>
</dbReference>
<evidence type="ECO:0000256" key="1">
    <source>
        <dbReference type="SAM" id="Phobius"/>
    </source>
</evidence>
<keyword evidence="1" id="KW-0812">Transmembrane</keyword>
<dbReference type="EMBL" id="OCTY01000002">
    <property type="protein sequence ID" value="SOJ53943.1"/>
    <property type="molecule type" value="Genomic_DNA"/>
</dbReference>
<evidence type="ECO:0000313" key="3">
    <source>
        <dbReference type="Proteomes" id="UP000554965"/>
    </source>
</evidence>
<dbReference type="GO" id="GO:0009060">
    <property type="term" value="P:aerobic respiration"/>
    <property type="evidence" value="ECO:0007669"/>
    <property type="project" value="InterPro"/>
</dbReference>
<dbReference type="EC" id="1.7.2.5" evidence="2"/>
<dbReference type="Gene3D" id="1.20.210.10">
    <property type="entry name" value="Cytochrome c oxidase-like, subunit I domain"/>
    <property type="match status" value="1"/>
</dbReference>
<dbReference type="SUPFAM" id="SSF81442">
    <property type="entry name" value="Cytochrome c oxidase subunit I-like"/>
    <property type="match status" value="1"/>
</dbReference>
<keyword evidence="1" id="KW-1133">Transmembrane helix</keyword>
<reference evidence="2 3" key="1">
    <citation type="submission" date="2017-10" db="EMBL/GenBank/DDBJ databases">
        <authorList>
            <consortium name="Urmite Genomes"/>
        </authorList>
    </citation>
    <scope>NUCLEOTIDE SEQUENCE [LARGE SCALE GENOMIC DNA]</scope>
    <source>
        <strain evidence="2 3">FB-527</strain>
    </source>
</reference>
<protein>
    <submittedName>
        <fullName evidence="2">Nitric oxide reductase subunit B</fullName>
        <ecNumber evidence="2">1.7.2.5</ecNumber>
    </submittedName>
</protein>
<feature type="transmembrane region" description="Helical" evidence="1">
    <location>
        <begin position="7"/>
        <end position="31"/>
    </location>
</feature>
<gene>
    <name evidence="2" type="primary">norB</name>
    <name evidence="2" type="ORF">MSIMFB_01441</name>
</gene>
<dbReference type="GO" id="GO:0020037">
    <property type="term" value="F:heme binding"/>
    <property type="evidence" value="ECO:0007669"/>
    <property type="project" value="InterPro"/>
</dbReference>
<feature type="transmembrane region" description="Helical" evidence="1">
    <location>
        <begin position="43"/>
        <end position="64"/>
    </location>
</feature>
<proteinExistence type="predicted"/>
<evidence type="ECO:0000313" key="2">
    <source>
        <dbReference type="EMBL" id="SOJ53943.1"/>
    </source>
</evidence>
<dbReference type="AlphaFoldDB" id="A0A7Z7N9M0"/>
<dbReference type="Pfam" id="PF00115">
    <property type="entry name" value="COX1"/>
    <property type="match status" value="1"/>
</dbReference>
<dbReference type="InterPro" id="IPR000883">
    <property type="entry name" value="Cyt_C_Oxase_1"/>
</dbReference>
<organism evidence="2 3">
    <name type="scientific">Mycobacterium simulans</name>
    <dbReference type="NCBI Taxonomy" id="627089"/>
    <lineage>
        <taxon>Bacteria</taxon>
        <taxon>Bacillati</taxon>
        <taxon>Actinomycetota</taxon>
        <taxon>Actinomycetes</taxon>
        <taxon>Mycobacteriales</taxon>
        <taxon>Mycobacteriaceae</taxon>
        <taxon>Mycobacterium</taxon>
    </lineage>
</organism>
<dbReference type="InterPro" id="IPR036927">
    <property type="entry name" value="Cyt_c_oxase-like_su1_sf"/>
</dbReference>
<dbReference type="GO" id="GO:0016020">
    <property type="term" value="C:membrane"/>
    <property type="evidence" value="ECO:0007669"/>
    <property type="project" value="InterPro"/>
</dbReference>
<keyword evidence="1" id="KW-0472">Membrane</keyword>
<dbReference type="GO" id="GO:0004129">
    <property type="term" value="F:cytochrome-c oxidase activity"/>
    <property type="evidence" value="ECO:0007669"/>
    <property type="project" value="InterPro"/>
</dbReference>
<keyword evidence="2" id="KW-0560">Oxidoreductase</keyword>
<comment type="caution">
    <text evidence="2">The sequence shown here is derived from an EMBL/GenBank/DDBJ whole genome shotgun (WGS) entry which is preliminary data.</text>
</comment>
<dbReference type="GO" id="GO:0016966">
    <property type="term" value="F:nitric oxide reductase activity"/>
    <property type="evidence" value="ECO:0007669"/>
    <property type="project" value="UniProtKB-EC"/>
</dbReference>
<name>A0A7Z7N9M0_9MYCO</name>